<comment type="caution">
    <text evidence="1">The sequence shown here is derived from an EMBL/GenBank/DDBJ whole genome shotgun (WGS) entry which is preliminary data.</text>
</comment>
<organism evidence="1 2">
    <name type="scientific">Edhazardia aedis (strain USNM 41457)</name>
    <name type="common">Microsporidian parasite</name>
    <dbReference type="NCBI Taxonomy" id="1003232"/>
    <lineage>
        <taxon>Eukaryota</taxon>
        <taxon>Fungi</taxon>
        <taxon>Fungi incertae sedis</taxon>
        <taxon>Microsporidia</taxon>
        <taxon>Edhazardia</taxon>
    </lineage>
</organism>
<reference evidence="2" key="2">
    <citation type="submission" date="2015-07" db="EMBL/GenBank/DDBJ databases">
        <title>Contrasting host-pathogen interactions and genome evolution in two generalist and specialist microsporidian pathogens of mosquitoes.</title>
        <authorList>
            <consortium name="The Broad Institute Genomics Platform"/>
            <consortium name="The Broad Institute Genome Sequencing Center for Infectious Disease"/>
            <person name="Cuomo C.A."/>
            <person name="Sanscrainte N.D."/>
            <person name="Goldberg J.M."/>
            <person name="Heiman D."/>
            <person name="Young S."/>
            <person name="Zeng Q."/>
            <person name="Becnel J.J."/>
            <person name="Birren B.W."/>
        </authorList>
    </citation>
    <scope>NUCLEOTIDE SEQUENCE [LARGE SCALE GENOMIC DNA]</scope>
    <source>
        <strain evidence="2">USNM 41457</strain>
    </source>
</reference>
<sequence length="199" mass="23646">MKFQQNHLLKFFNASQVFRYFQIIYLNVNLIKTSLPDKNPPKNPIFIPEATYPLINDPEERTLKVIQGFKFLAETIKNGNIDEERHLYKYRSCQDKKKLKEHASIASEYYRSILDKQDEIDTNALRKVLELQKIIWEAESYEPNPIIDTMVYSSVLRHTHLFNQFLSKRNQELLELPPRIYVFDHDEVPKYMKMFAGSG</sequence>
<name>J9DH73_EDHAE</name>
<protein>
    <submittedName>
        <fullName evidence="1">Uncharacterized protein</fullName>
    </submittedName>
</protein>
<dbReference type="AlphaFoldDB" id="J9DH73"/>
<keyword evidence="2" id="KW-1185">Reference proteome</keyword>
<dbReference type="Proteomes" id="UP000003163">
    <property type="component" value="Unassembled WGS sequence"/>
</dbReference>
<evidence type="ECO:0000313" key="1">
    <source>
        <dbReference type="EMBL" id="EJW01955.1"/>
    </source>
</evidence>
<reference evidence="1 2" key="1">
    <citation type="submission" date="2011-08" db="EMBL/GenBank/DDBJ databases">
        <authorList>
            <person name="Liu Z.J."/>
            <person name="Shi F.L."/>
            <person name="Lu J.Q."/>
            <person name="Li M."/>
            <person name="Wang Z.L."/>
        </authorList>
    </citation>
    <scope>NUCLEOTIDE SEQUENCE [LARGE SCALE GENOMIC DNA]</scope>
    <source>
        <strain evidence="1 2">USNM 41457</strain>
    </source>
</reference>
<dbReference type="InParanoid" id="J9DH73"/>
<accession>J9DH73</accession>
<gene>
    <name evidence="1" type="ORF">EDEG_03581</name>
</gene>
<dbReference type="HOGENOM" id="CLU_1224758_0_0_1"/>
<evidence type="ECO:0000313" key="2">
    <source>
        <dbReference type="Proteomes" id="UP000003163"/>
    </source>
</evidence>
<dbReference type="VEuPathDB" id="MicrosporidiaDB:EDEG_03581"/>
<dbReference type="EMBL" id="AFBI03000100">
    <property type="protein sequence ID" value="EJW01955.1"/>
    <property type="molecule type" value="Genomic_DNA"/>
</dbReference>
<proteinExistence type="predicted"/>